<dbReference type="GO" id="GO:0016787">
    <property type="term" value="F:hydrolase activity"/>
    <property type="evidence" value="ECO:0007669"/>
    <property type="project" value="UniProtKB-KW"/>
</dbReference>
<gene>
    <name evidence="2" type="ORF">E3Q02_04175</name>
    <name evidence="1" type="ORF">E3Q17_04177</name>
</gene>
<evidence type="ECO:0000313" key="4">
    <source>
        <dbReference type="Proteomes" id="UP000309601"/>
    </source>
</evidence>
<proteinExistence type="predicted"/>
<reference evidence="3 4" key="1">
    <citation type="submission" date="2019-03" db="EMBL/GenBank/DDBJ databases">
        <title>Sequencing 25 genomes of Wallemia mellicola.</title>
        <authorList>
            <person name="Gostincar C."/>
        </authorList>
    </citation>
    <scope>NUCLEOTIDE SEQUENCE [LARGE SCALE GENOMIC DNA]</scope>
    <source>
        <strain evidence="1 3">EXF-1262</strain>
        <strain evidence="2 4">EXF-1274</strain>
    </source>
</reference>
<protein>
    <submittedName>
        <fullName evidence="1">P-loop containing nucleoside triphosphate hydrolase protein</fullName>
    </submittedName>
</protein>
<dbReference type="EMBL" id="SPRW01000076">
    <property type="protein sequence ID" value="TIC60710.1"/>
    <property type="molecule type" value="Genomic_DNA"/>
</dbReference>
<dbReference type="EMBL" id="SPRH01000083">
    <property type="protein sequence ID" value="TIB95727.1"/>
    <property type="molecule type" value="Genomic_DNA"/>
</dbReference>
<keyword evidence="1" id="KW-0378">Hydrolase</keyword>
<dbReference type="Proteomes" id="UP000307169">
    <property type="component" value="Unassembled WGS sequence"/>
</dbReference>
<dbReference type="SUPFAM" id="SSF52540">
    <property type="entry name" value="P-loop containing nucleoside triphosphate hydrolases"/>
    <property type="match status" value="1"/>
</dbReference>
<dbReference type="Gene3D" id="3.40.50.300">
    <property type="entry name" value="P-loop containing nucleotide triphosphate hydrolases"/>
    <property type="match status" value="1"/>
</dbReference>
<name>A0A4T0T871_9BASI</name>
<dbReference type="PANTHER" id="PTHR10285">
    <property type="entry name" value="URIDINE KINASE"/>
    <property type="match status" value="1"/>
</dbReference>
<dbReference type="InterPro" id="IPR027417">
    <property type="entry name" value="P-loop_NTPase"/>
</dbReference>
<sequence>MDSAIDSAFLHIQRELETITNEERFLVGISGIPGSGKSCKCPFEQHILSYVSVAFTSKLFDKLINSGMNAGVISMDGWHYTRDELSKFPDPEAAFARRGAPHTFDTKSYTDFVKSLKKTPRDFLQAPTFSHSLKDPTPAGVAIDTHTQIVILEGNYVLLNDPKWKEAANLLNIRFWIDLDENEARSRLVKRHLASGICENEEDAYRRVETNDIQNGRYVRANLIDETKVIESIDDVKYRV</sequence>
<dbReference type="AlphaFoldDB" id="A0A4T0T871"/>
<evidence type="ECO:0000313" key="2">
    <source>
        <dbReference type="EMBL" id="TIC60710.1"/>
    </source>
</evidence>
<evidence type="ECO:0000313" key="1">
    <source>
        <dbReference type="EMBL" id="TIB95727.1"/>
    </source>
</evidence>
<accession>A0A4T0T871</accession>
<organism evidence="1 3">
    <name type="scientific">Wallemia mellicola</name>
    <dbReference type="NCBI Taxonomy" id="1708541"/>
    <lineage>
        <taxon>Eukaryota</taxon>
        <taxon>Fungi</taxon>
        <taxon>Dikarya</taxon>
        <taxon>Basidiomycota</taxon>
        <taxon>Wallemiomycotina</taxon>
        <taxon>Wallemiomycetes</taxon>
        <taxon>Wallemiales</taxon>
        <taxon>Wallemiaceae</taxon>
        <taxon>Wallemia</taxon>
    </lineage>
</organism>
<evidence type="ECO:0000313" key="3">
    <source>
        <dbReference type="Proteomes" id="UP000307169"/>
    </source>
</evidence>
<comment type="caution">
    <text evidence="1">The sequence shown here is derived from an EMBL/GenBank/DDBJ whole genome shotgun (WGS) entry which is preliminary data.</text>
</comment>
<dbReference type="Proteomes" id="UP000309601">
    <property type="component" value="Unassembled WGS sequence"/>
</dbReference>